<dbReference type="PANTHER" id="PTHR34406:SF1">
    <property type="entry name" value="PROTEIN YCEI"/>
    <property type="match status" value="1"/>
</dbReference>
<accession>A0ABY7WMJ2</accession>
<dbReference type="SUPFAM" id="SSF101874">
    <property type="entry name" value="YceI-like"/>
    <property type="match status" value="1"/>
</dbReference>
<dbReference type="Proteomes" id="UP001221558">
    <property type="component" value="Chromosome"/>
</dbReference>
<organism evidence="3 4">
    <name type="scientific">Sphingobacterium oryzagri</name>
    <dbReference type="NCBI Taxonomy" id="3025669"/>
    <lineage>
        <taxon>Bacteria</taxon>
        <taxon>Pseudomonadati</taxon>
        <taxon>Bacteroidota</taxon>
        <taxon>Sphingobacteriia</taxon>
        <taxon>Sphingobacteriales</taxon>
        <taxon>Sphingobacteriaceae</taxon>
        <taxon>Sphingobacterium</taxon>
    </lineage>
</organism>
<feature type="chain" id="PRO_5046722888" evidence="1">
    <location>
        <begin position="21"/>
        <end position="196"/>
    </location>
</feature>
<dbReference type="SMART" id="SM00867">
    <property type="entry name" value="YceI"/>
    <property type="match status" value="1"/>
</dbReference>
<evidence type="ECO:0000313" key="3">
    <source>
        <dbReference type="EMBL" id="WDF70230.1"/>
    </source>
</evidence>
<evidence type="ECO:0000256" key="1">
    <source>
        <dbReference type="SAM" id="SignalP"/>
    </source>
</evidence>
<dbReference type="InterPro" id="IPR036761">
    <property type="entry name" value="TTHA0802/YceI-like_sf"/>
</dbReference>
<dbReference type="Gene3D" id="2.40.128.110">
    <property type="entry name" value="Lipid/polyisoprenoid-binding, YceI-like"/>
    <property type="match status" value="1"/>
</dbReference>
<sequence>MKNLFNVLFAAACLINVAFAQGNWSVDPAHSNARFEVNHLGISLVDGQFKTLEGAVASTSAESFDGATINFSIDVNSIDTRIEARDNHLKSDDFFNAEKFPKITLKNAILKKAGKGKFTLTGDLTIRDVTKKVTFDVVQNNGIITDPWGKTRAGFTAKTSINRLDYNIKYNDKLPTGVPAVAAEVAIVVNVELVKN</sequence>
<feature type="signal peptide" evidence="1">
    <location>
        <begin position="1"/>
        <end position="20"/>
    </location>
</feature>
<dbReference type="EMBL" id="CP117880">
    <property type="protein sequence ID" value="WDF70230.1"/>
    <property type="molecule type" value="Genomic_DNA"/>
</dbReference>
<gene>
    <name evidence="3" type="ORF">PQ465_07585</name>
</gene>
<dbReference type="PANTHER" id="PTHR34406">
    <property type="entry name" value="PROTEIN YCEI"/>
    <property type="match status" value="1"/>
</dbReference>
<keyword evidence="1" id="KW-0732">Signal</keyword>
<dbReference type="Pfam" id="PF04264">
    <property type="entry name" value="YceI"/>
    <property type="match status" value="1"/>
</dbReference>
<evidence type="ECO:0000313" key="4">
    <source>
        <dbReference type="Proteomes" id="UP001221558"/>
    </source>
</evidence>
<evidence type="ECO:0000259" key="2">
    <source>
        <dbReference type="SMART" id="SM00867"/>
    </source>
</evidence>
<dbReference type="RefSeq" id="WP_274268939.1">
    <property type="nucleotide sequence ID" value="NZ_CP117880.1"/>
</dbReference>
<keyword evidence="4" id="KW-1185">Reference proteome</keyword>
<proteinExistence type="predicted"/>
<name>A0ABY7WMJ2_9SPHI</name>
<feature type="domain" description="Lipid/polyisoprenoid-binding YceI-like" evidence="2">
    <location>
        <begin position="23"/>
        <end position="194"/>
    </location>
</feature>
<protein>
    <submittedName>
        <fullName evidence="3">YceI family protein</fullName>
    </submittedName>
</protein>
<reference evidence="3 4" key="1">
    <citation type="submission" date="2023-02" db="EMBL/GenBank/DDBJ databases">
        <title>Genome sequence of Sphingobacterium sp. KACC 22765.</title>
        <authorList>
            <person name="Kim S."/>
            <person name="Heo J."/>
            <person name="Kwon S.-W."/>
        </authorList>
    </citation>
    <scope>NUCLEOTIDE SEQUENCE [LARGE SCALE GENOMIC DNA]</scope>
    <source>
        <strain evidence="3 4">KACC 22765</strain>
    </source>
</reference>
<dbReference type="InterPro" id="IPR007372">
    <property type="entry name" value="Lipid/polyisoprenoid-bd_YceI"/>
</dbReference>